<feature type="domain" description="PEGA" evidence="2">
    <location>
        <begin position="118"/>
        <end position="186"/>
    </location>
</feature>
<dbReference type="InterPro" id="IPR013229">
    <property type="entry name" value="PEGA"/>
</dbReference>
<dbReference type="RefSeq" id="WP_278098834.1">
    <property type="nucleotide sequence ID" value="NZ_CP091092.1"/>
</dbReference>
<keyword evidence="1" id="KW-0812">Transmembrane</keyword>
<dbReference type="KEGG" id="manq:L1994_07485"/>
<accession>A0AAF0JM22</accession>
<feature type="domain" description="PEGA" evidence="2">
    <location>
        <begin position="343"/>
        <end position="409"/>
    </location>
</feature>
<evidence type="ECO:0000259" key="2">
    <source>
        <dbReference type="Pfam" id="PF08308"/>
    </source>
</evidence>
<dbReference type="Pfam" id="PF08308">
    <property type="entry name" value="PEGA"/>
    <property type="match status" value="4"/>
</dbReference>
<reference evidence="3" key="1">
    <citation type="submission" date="2022-01" db="EMBL/GenBank/DDBJ databases">
        <title>Complete genome of Methanomicrobium antiquum DSM 21220.</title>
        <authorList>
            <person name="Chen S.-C."/>
            <person name="You Y.-T."/>
            <person name="Zhou Y.-Z."/>
            <person name="Lai M.-C."/>
        </authorList>
    </citation>
    <scope>NUCLEOTIDE SEQUENCE</scope>
    <source>
        <strain evidence="3">DSM 21220</strain>
    </source>
</reference>
<dbReference type="Proteomes" id="UP001218895">
    <property type="component" value="Chromosome"/>
</dbReference>
<feature type="transmembrane region" description="Helical" evidence="1">
    <location>
        <begin position="419"/>
        <end position="437"/>
    </location>
</feature>
<name>A0AAF0JM22_9EURY</name>
<evidence type="ECO:0000313" key="3">
    <source>
        <dbReference type="EMBL" id="WFN35996.1"/>
    </source>
</evidence>
<gene>
    <name evidence="3" type="ORF">L1994_07485</name>
</gene>
<organism evidence="3 4">
    <name type="scientific">Methanomicrobium antiquum</name>
    <dbReference type="NCBI Taxonomy" id="487686"/>
    <lineage>
        <taxon>Archaea</taxon>
        <taxon>Methanobacteriati</taxon>
        <taxon>Methanobacteriota</taxon>
        <taxon>Stenosarchaea group</taxon>
        <taxon>Methanomicrobia</taxon>
        <taxon>Methanomicrobiales</taxon>
        <taxon>Methanomicrobiaceae</taxon>
        <taxon>Methanomicrobium</taxon>
    </lineage>
</organism>
<dbReference type="GO" id="GO:0030246">
    <property type="term" value="F:carbohydrate binding"/>
    <property type="evidence" value="ECO:0007669"/>
    <property type="project" value="InterPro"/>
</dbReference>
<proteinExistence type="predicted"/>
<keyword evidence="1" id="KW-0472">Membrane</keyword>
<dbReference type="AlphaFoldDB" id="A0AAF0JM22"/>
<dbReference type="PANTHER" id="PTHR36194">
    <property type="entry name" value="S-LAYER-LIKE PROTEIN"/>
    <property type="match status" value="1"/>
</dbReference>
<protein>
    <submittedName>
        <fullName evidence="3">PEGA domain-containing protein</fullName>
    </submittedName>
</protein>
<sequence>MVKNNAFRFGLLILAIFATITVSAGADEIVGNQLGWITFHTNVDGATIYIDGSAAGTTVNQVYTETVYLDGSPGSFPKTAYAAKSGFTTSGTQNLGTPSAGQTLNYYMTLNPSGPSTGSIYVTSSPSNAMVYIDNVYVGNTPHSVGGYTPGNHNVEVVKSGYENWASSVYVTAGSSTTVQASLNPVQTQGTISVKSSPSGASVYLDGNYKGQTPTTITGVIKGAHVIELNKAGYYEWTGQVTVYPGQTASIYPTLQPQPAPSTGTIYVSSTPGGAYVYLDGSYEGITPGSGSMAIDNVNSGTHTLNLKYSGYKDATTTVTLIGGGTASANIPLTPVSPAVSTGTLSLTSIPTGANAFVNNEYKGITPFTLTLDAGQYDITFRLPGYTDATTTATVNAGASSTVQGSLVPVSQQTQSGSLPFAVIGSIIIAGFVLAVVSKRE</sequence>
<feature type="domain" description="PEGA" evidence="2">
    <location>
        <begin position="190"/>
        <end position="257"/>
    </location>
</feature>
<dbReference type="Gene3D" id="2.60.40.1120">
    <property type="entry name" value="Carboxypeptidase-like, regulatory domain"/>
    <property type="match status" value="1"/>
</dbReference>
<dbReference type="GeneID" id="79950229"/>
<evidence type="ECO:0000256" key="1">
    <source>
        <dbReference type="SAM" id="Phobius"/>
    </source>
</evidence>
<keyword evidence="1" id="KW-1133">Transmembrane helix</keyword>
<feature type="domain" description="PEGA" evidence="2">
    <location>
        <begin position="264"/>
        <end position="335"/>
    </location>
</feature>
<dbReference type="SUPFAM" id="SSF49452">
    <property type="entry name" value="Starch-binding domain-like"/>
    <property type="match status" value="1"/>
</dbReference>
<dbReference type="PANTHER" id="PTHR36194:SF1">
    <property type="entry name" value="S-LAYER-LIKE PROTEIN"/>
    <property type="match status" value="1"/>
</dbReference>
<keyword evidence="4" id="KW-1185">Reference proteome</keyword>
<dbReference type="EMBL" id="CP091092">
    <property type="protein sequence ID" value="WFN35996.1"/>
    <property type="molecule type" value="Genomic_DNA"/>
</dbReference>
<evidence type="ECO:0000313" key="4">
    <source>
        <dbReference type="Proteomes" id="UP001218895"/>
    </source>
</evidence>
<dbReference type="InterPro" id="IPR013784">
    <property type="entry name" value="Carb-bd-like_fold"/>
</dbReference>